<evidence type="ECO:0000256" key="1">
    <source>
        <dbReference type="PROSITE-ProRule" id="PRU00278"/>
    </source>
</evidence>
<keyword evidence="1" id="KW-0697">Rotamase</keyword>
<dbReference type="EMBL" id="LGRX02030115">
    <property type="protein sequence ID" value="KAK3246072.1"/>
    <property type="molecule type" value="Genomic_DNA"/>
</dbReference>
<protein>
    <recommendedName>
        <fullName evidence="6">Peptidylprolyl isomerase</fullName>
    </recommendedName>
</protein>
<reference evidence="4 5" key="1">
    <citation type="journal article" date="2015" name="Genome Biol. Evol.">
        <title>Comparative Genomics of a Bacterivorous Green Alga Reveals Evolutionary Causalities and Consequences of Phago-Mixotrophic Mode of Nutrition.</title>
        <authorList>
            <person name="Burns J.A."/>
            <person name="Paasch A."/>
            <person name="Narechania A."/>
            <person name="Kim E."/>
        </authorList>
    </citation>
    <scope>NUCLEOTIDE SEQUENCE [LARGE SCALE GENOMIC DNA]</scope>
    <source>
        <strain evidence="4 5">PLY_AMNH</strain>
    </source>
</reference>
<dbReference type="InterPro" id="IPR001763">
    <property type="entry name" value="Rhodanese-like_dom"/>
</dbReference>
<name>A0AAE0C2E9_9CHLO</name>
<evidence type="ECO:0000259" key="2">
    <source>
        <dbReference type="PROSITE" id="PS50198"/>
    </source>
</evidence>
<dbReference type="SUPFAM" id="SSF52821">
    <property type="entry name" value="Rhodanese/Cell cycle control phosphatase"/>
    <property type="match status" value="1"/>
</dbReference>
<gene>
    <name evidence="4" type="ORF">CYMTET_44381</name>
</gene>
<dbReference type="InterPro" id="IPR036873">
    <property type="entry name" value="Rhodanese-like_dom_sf"/>
</dbReference>
<dbReference type="InterPro" id="IPR000297">
    <property type="entry name" value="PPIase_PpiC"/>
</dbReference>
<evidence type="ECO:0000313" key="5">
    <source>
        <dbReference type="Proteomes" id="UP001190700"/>
    </source>
</evidence>
<evidence type="ECO:0000259" key="3">
    <source>
        <dbReference type="PROSITE" id="PS50206"/>
    </source>
</evidence>
<dbReference type="Gene3D" id="3.40.250.10">
    <property type="entry name" value="Rhodanese-like domain"/>
    <property type="match status" value="1"/>
</dbReference>
<dbReference type="PANTHER" id="PTHR43629">
    <property type="entry name" value="PEPTIDYL-PROLYL CIS-TRANS ISOMERASE"/>
    <property type="match status" value="1"/>
</dbReference>
<dbReference type="Gene3D" id="3.10.50.40">
    <property type="match status" value="1"/>
</dbReference>
<dbReference type="InterPro" id="IPR046357">
    <property type="entry name" value="PPIase_dom_sf"/>
</dbReference>
<dbReference type="Pfam" id="PF00639">
    <property type="entry name" value="Rotamase"/>
    <property type="match status" value="1"/>
</dbReference>
<dbReference type="InterPro" id="IPR052204">
    <property type="entry name" value="PpiC/parvulin_rotamase"/>
</dbReference>
<dbReference type="Proteomes" id="UP001190700">
    <property type="component" value="Unassembled WGS sequence"/>
</dbReference>
<accession>A0AAE0C2E9</accession>
<dbReference type="PANTHER" id="PTHR43629:SF2">
    <property type="entry name" value="RHODANESE-LIKE_PPIC DOMAIN-CONTAINING PROTEIN 12, CHLOROPLASTIC"/>
    <property type="match status" value="1"/>
</dbReference>
<keyword evidence="5" id="KW-1185">Reference proteome</keyword>
<feature type="domain" description="PpiC" evidence="2">
    <location>
        <begin position="137"/>
        <end position="227"/>
    </location>
</feature>
<evidence type="ECO:0008006" key="6">
    <source>
        <dbReference type="Google" id="ProtNLM"/>
    </source>
</evidence>
<dbReference type="PROSITE" id="PS50206">
    <property type="entry name" value="RHODANESE_3"/>
    <property type="match status" value="1"/>
</dbReference>
<proteinExistence type="predicted"/>
<comment type="caution">
    <text evidence="4">The sequence shown here is derived from an EMBL/GenBank/DDBJ whole genome shotgun (WGS) entry which is preliminary data.</text>
</comment>
<organism evidence="4 5">
    <name type="scientific">Cymbomonas tetramitiformis</name>
    <dbReference type="NCBI Taxonomy" id="36881"/>
    <lineage>
        <taxon>Eukaryota</taxon>
        <taxon>Viridiplantae</taxon>
        <taxon>Chlorophyta</taxon>
        <taxon>Pyramimonadophyceae</taxon>
        <taxon>Pyramimonadales</taxon>
        <taxon>Pyramimonadaceae</taxon>
        <taxon>Cymbomonas</taxon>
    </lineage>
</organism>
<dbReference type="AlphaFoldDB" id="A0AAE0C2E9"/>
<sequence length="382" mass="42643">MLQIGETATLLFGFPKSWHPQAELKYSSRSLNSLVEDTPSAVQAISISSTLIMNFPSAIRGSYLFGRSCLGLRQVLTRKYDRLAPTRSYRMHPVVSARLFQGDARLPKLMLRSGWSTHVRNIAAGAASSDGTGPGTDRQLQVQHILVPREKEEDLNELLDMIKCGMDMAELAATHSQCPSASRGGMIGWISPGRTDEDFERAAYAARLGEATRVDTRHGCHIIKVLDERILGHLEQMSVQELAEILAAVDEDDEARALRRAGLTQSWVPGLQESPLVIIELARVCRHVLDGEWAIASLPQFKMFPLSTFSEWASTITAELDPAKPTIVLCHHGVRSMQVSEFLISQGFAFKFGFEDQDAIFPIKPILYWWIDLLMMTLMRCM</sequence>
<dbReference type="SUPFAM" id="SSF54534">
    <property type="entry name" value="FKBP-like"/>
    <property type="match status" value="1"/>
</dbReference>
<keyword evidence="1" id="KW-0413">Isomerase</keyword>
<dbReference type="PROSITE" id="PS50198">
    <property type="entry name" value="PPIC_PPIASE_2"/>
    <property type="match status" value="1"/>
</dbReference>
<dbReference type="GO" id="GO:0003755">
    <property type="term" value="F:peptidyl-prolyl cis-trans isomerase activity"/>
    <property type="evidence" value="ECO:0007669"/>
    <property type="project" value="UniProtKB-KW"/>
</dbReference>
<evidence type="ECO:0000313" key="4">
    <source>
        <dbReference type="EMBL" id="KAK3246072.1"/>
    </source>
</evidence>
<feature type="domain" description="Rhodanese" evidence="3">
    <location>
        <begin position="292"/>
        <end position="365"/>
    </location>
</feature>